<dbReference type="RefSeq" id="WP_005740429.1">
    <property type="nucleotide sequence ID" value="NZ_CP026562.1"/>
</dbReference>
<dbReference type="InterPro" id="IPR007630">
    <property type="entry name" value="RNA_pol_sigma70_r4"/>
</dbReference>
<dbReference type="EMBL" id="CP026562">
    <property type="protein sequence ID" value="AVB18492.1"/>
    <property type="molecule type" value="Genomic_DNA"/>
</dbReference>
<dbReference type="GO" id="GO:0003700">
    <property type="term" value="F:DNA-binding transcription factor activity"/>
    <property type="evidence" value="ECO:0007669"/>
    <property type="project" value="InterPro"/>
</dbReference>
<evidence type="ECO:0000313" key="3">
    <source>
        <dbReference type="Proteomes" id="UP000236903"/>
    </source>
</evidence>
<dbReference type="Pfam" id="PF04545">
    <property type="entry name" value="Sigma70_r4"/>
    <property type="match status" value="1"/>
</dbReference>
<sequence>MPVPLDRKDHQGITYKRPPQIEAWISTLESVDVGERTTQLSLPKTSEGYVPSEVLVYFLRRAWQASDRKVFEETFRLLLGRVERSLRSRLWDSAIGNESDICDEIINRFVVSVTKDCKSHDGLLDFYEVRFDRALSTIKISVLRRLYAEVGDAVLVSFDSQDPDDGSLSSEVEVAWEDRLRDELRKIDDPAFRFTLLSAIDRLPQDQKQVIGLRLKGIPVHANDPSVQTIAKMLQCDERTVRNRSARALKSLKVMLEEEMKYELR</sequence>
<feature type="domain" description="RNA polymerase sigma-70 region 4" evidence="1">
    <location>
        <begin position="199"/>
        <end position="253"/>
    </location>
</feature>
<protein>
    <submittedName>
        <fullName evidence="2">Sigma-70 family RNA polymerase sigma factor</fullName>
    </submittedName>
</protein>
<name>A0AAD0DM66_9PSED</name>
<reference evidence="2 3" key="1">
    <citation type="submission" date="2018-02" db="EMBL/GenBank/DDBJ databases">
        <title>Comparative genomics of Pseudomonas syringae.</title>
        <authorList>
            <person name="Hulin M.T."/>
        </authorList>
    </citation>
    <scope>NUCLEOTIDE SEQUENCE [LARGE SCALE GENOMIC DNA]</scope>
    <source>
        <strain evidence="2 3">R2leaf</strain>
    </source>
</reference>
<accession>A0AAD0DM66</accession>
<evidence type="ECO:0000259" key="1">
    <source>
        <dbReference type="Pfam" id="PF04545"/>
    </source>
</evidence>
<dbReference type="SUPFAM" id="SSF88659">
    <property type="entry name" value="Sigma3 and sigma4 domains of RNA polymerase sigma factors"/>
    <property type="match status" value="1"/>
</dbReference>
<gene>
    <name evidence="2" type="ORF">BKM03_03760</name>
</gene>
<organism evidence="2 3">
    <name type="scientific">Pseudomonas avellanae</name>
    <dbReference type="NCBI Taxonomy" id="46257"/>
    <lineage>
        <taxon>Bacteria</taxon>
        <taxon>Pseudomonadati</taxon>
        <taxon>Pseudomonadota</taxon>
        <taxon>Gammaproteobacteria</taxon>
        <taxon>Pseudomonadales</taxon>
        <taxon>Pseudomonadaceae</taxon>
        <taxon>Pseudomonas</taxon>
    </lineage>
</organism>
<dbReference type="InterPro" id="IPR036388">
    <property type="entry name" value="WH-like_DNA-bd_sf"/>
</dbReference>
<dbReference type="GO" id="GO:0006352">
    <property type="term" value="P:DNA-templated transcription initiation"/>
    <property type="evidence" value="ECO:0007669"/>
    <property type="project" value="InterPro"/>
</dbReference>
<dbReference type="KEGG" id="pavl:BKM03_03760"/>
<dbReference type="Proteomes" id="UP000236903">
    <property type="component" value="Chromosome"/>
</dbReference>
<proteinExistence type="predicted"/>
<dbReference type="InterPro" id="IPR013324">
    <property type="entry name" value="RNA_pol_sigma_r3/r4-like"/>
</dbReference>
<dbReference type="AlphaFoldDB" id="A0AAD0DM66"/>
<dbReference type="Gene3D" id="1.10.10.10">
    <property type="entry name" value="Winged helix-like DNA-binding domain superfamily/Winged helix DNA-binding domain"/>
    <property type="match status" value="1"/>
</dbReference>
<evidence type="ECO:0000313" key="2">
    <source>
        <dbReference type="EMBL" id="AVB18492.1"/>
    </source>
</evidence>